<evidence type="ECO:0000313" key="1">
    <source>
        <dbReference type="EMBL" id="KAF9681294.1"/>
    </source>
</evidence>
<keyword evidence="2" id="KW-1185">Reference proteome</keyword>
<evidence type="ECO:0000313" key="2">
    <source>
        <dbReference type="Proteomes" id="UP000657918"/>
    </source>
</evidence>
<gene>
    <name evidence="1" type="ORF">SADUNF_Sadunf06G0210800</name>
</gene>
<organism evidence="1 2">
    <name type="scientific">Salix dunnii</name>
    <dbReference type="NCBI Taxonomy" id="1413687"/>
    <lineage>
        <taxon>Eukaryota</taxon>
        <taxon>Viridiplantae</taxon>
        <taxon>Streptophyta</taxon>
        <taxon>Embryophyta</taxon>
        <taxon>Tracheophyta</taxon>
        <taxon>Spermatophyta</taxon>
        <taxon>Magnoliopsida</taxon>
        <taxon>eudicotyledons</taxon>
        <taxon>Gunneridae</taxon>
        <taxon>Pentapetalae</taxon>
        <taxon>rosids</taxon>
        <taxon>fabids</taxon>
        <taxon>Malpighiales</taxon>
        <taxon>Salicaceae</taxon>
        <taxon>Saliceae</taxon>
        <taxon>Salix</taxon>
    </lineage>
</organism>
<protein>
    <submittedName>
        <fullName evidence="1">Uncharacterized protein</fullName>
    </submittedName>
</protein>
<name>A0A835K2S5_9ROSI</name>
<accession>A0A835K2S5</accession>
<dbReference type="Proteomes" id="UP000657918">
    <property type="component" value="Unassembled WGS sequence"/>
</dbReference>
<comment type="caution">
    <text evidence="1">The sequence shown here is derived from an EMBL/GenBank/DDBJ whole genome shotgun (WGS) entry which is preliminary data.</text>
</comment>
<sequence length="84" mass="9691">MGSWWSVVYVFVYCLARVERDRGEKLEILCSAWPDLVWDLISGEILSFLLHSHNALPSPSSHELLNSTCRKCRHNRGHYGQCDT</sequence>
<reference evidence="1 2" key="1">
    <citation type="submission" date="2020-10" db="EMBL/GenBank/DDBJ databases">
        <title>Plant Genome Project.</title>
        <authorList>
            <person name="Zhang R.-G."/>
        </authorList>
    </citation>
    <scope>NUCLEOTIDE SEQUENCE [LARGE SCALE GENOMIC DNA]</scope>
    <source>
        <strain evidence="1">FAFU-HL-1</strain>
        <tissue evidence="1">Leaf</tissue>
    </source>
</reference>
<dbReference type="EMBL" id="JADGMS010000006">
    <property type="protein sequence ID" value="KAF9681294.1"/>
    <property type="molecule type" value="Genomic_DNA"/>
</dbReference>
<dbReference type="AlphaFoldDB" id="A0A835K2S5"/>
<proteinExistence type="predicted"/>